<keyword evidence="3" id="KW-0378">Hydrolase</keyword>
<evidence type="ECO:0000256" key="1">
    <source>
        <dbReference type="ARBA" id="ARBA00022670"/>
    </source>
</evidence>
<keyword evidence="8" id="KW-1185">Reference proteome</keyword>
<keyword evidence="2" id="KW-0479">Metal-binding</keyword>
<accession>A0A2U1CMB4</accession>
<dbReference type="PANTHER" id="PTHR30471">
    <property type="entry name" value="DNA REPAIR PROTEIN RADC"/>
    <property type="match status" value="1"/>
</dbReference>
<dbReference type="SUPFAM" id="SSF102712">
    <property type="entry name" value="JAB1/MPN domain"/>
    <property type="match status" value="1"/>
</dbReference>
<comment type="caution">
    <text evidence="7">The sequence shown here is derived from an EMBL/GenBank/DDBJ whole genome shotgun (WGS) entry which is preliminary data.</text>
</comment>
<feature type="domain" description="MPN" evidence="6">
    <location>
        <begin position="52"/>
        <end position="175"/>
    </location>
</feature>
<dbReference type="GO" id="GO:0046872">
    <property type="term" value="F:metal ion binding"/>
    <property type="evidence" value="ECO:0007669"/>
    <property type="project" value="UniProtKB-KW"/>
</dbReference>
<dbReference type="InterPro" id="IPR020891">
    <property type="entry name" value="UPF0758_CS"/>
</dbReference>
<dbReference type="PROSITE" id="PS01302">
    <property type="entry name" value="UPF0758"/>
    <property type="match status" value="1"/>
</dbReference>
<evidence type="ECO:0000256" key="2">
    <source>
        <dbReference type="ARBA" id="ARBA00022723"/>
    </source>
</evidence>
<reference evidence="7 8" key="1">
    <citation type="submission" date="2018-04" db="EMBL/GenBank/DDBJ databases">
        <title>Genomic Encyclopedia of Type Strains, Phase IV (KMG-IV): sequencing the most valuable type-strain genomes for metagenomic binning, comparative biology and taxonomic classification.</title>
        <authorList>
            <person name="Goeker M."/>
        </authorList>
    </citation>
    <scope>NUCLEOTIDE SEQUENCE [LARGE SCALE GENOMIC DNA]</scope>
    <source>
        <strain evidence="7 8">DSM 10065</strain>
    </source>
</reference>
<keyword evidence="5" id="KW-0482">Metalloprotease</keyword>
<dbReference type="Gene3D" id="3.40.140.10">
    <property type="entry name" value="Cytidine Deaminase, domain 2"/>
    <property type="match status" value="1"/>
</dbReference>
<evidence type="ECO:0000313" key="7">
    <source>
        <dbReference type="EMBL" id="PVY62133.1"/>
    </source>
</evidence>
<dbReference type="PANTHER" id="PTHR30471:SF3">
    <property type="entry name" value="UPF0758 PROTEIN YEES-RELATED"/>
    <property type="match status" value="1"/>
</dbReference>
<evidence type="ECO:0000259" key="6">
    <source>
        <dbReference type="PROSITE" id="PS50249"/>
    </source>
</evidence>
<dbReference type="RefSeq" id="WP_116518125.1">
    <property type="nucleotide sequence ID" value="NZ_JACCEX010000002.1"/>
</dbReference>
<dbReference type="PROSITE" id="PS50249">
    <property type="entry name" value="MPN"/>
    <property type="match status" value="1"/>
</dbReference>
<dbReference type="GO" id="GO:0006508">
    <property type="term" value="P:proteolysis"/>
    <property type="evidence" value="ECO:0007669"/>
    <property type="project" value="UniProtKB-KW"/>
</dbReference>
<gene>
    <name evidence="7" type="ORF">C7440_1624</name>
</gene>
<dbReference type="Pfam" id="PF04002">
    <property type="entry name" value="RadC"/>
    <property type="match status" value="1"/>
</dbReference>
<dbReference type="CDD" id="cd08071">
    <property type="entry name" value="MPN_DUF2466"/>
    <property type="match status" value="1"/>
</dbReference>
<dbReference type="InterPro" id="IPR001405">
    <property type="entry name" value="UPF0758"/>
</dbReference>
<dbReference type="OrthoDB" id="9804482at2"/>
<keyword evidence="1" id="KW-0645">Protease</keyword>
<name>A0A2U1CMB4_9BURK</name>
<dbReference type="Proteomes" id="UP000246145">
    <property type="component" value="Unassembled WGS sequence"/>
</dbReference>
<dbReference type="GO" id="GO:0008237">
    <property type="term" value="F:metallopeptidase activity"/>
    <property type="evidence" value="ECO:0007669"/>
    <property type="project" value="UniProtKB-KW"/>
</dbReference>
<dbReference type="InterPro" id="IPR037518">
    <property type="entry name" value="MPN"/>
</dbReference>
<dbReference type="AlphaFoldDB" id="A0A2U1CMB4"/>
<evidence type="ECO:0000256" key="3">
    <source>
        <dbReference type="ARBA" id="ARBA00022801"/>
    </source>
</evidence>
<keyword evidence="4" id="KW-0862">Zinc</keyword>
<organism evidence="7 8">
    <name type="scientific">Pusillimonas noertemannii</name>
    <dbReference type="NCBI Taxonomy" id="305977"/>
    <lineage>
        <taxon>Bacteria</taxon>
        <taxon>Pseudomonadati</taxon>
        <taxon>Pseudomonadota</taxon>
        <taxon>Betaproteobacteria</taxon>
        <taxon>Burkholderiales</taxon>
        <taxon>Alcaligenaceae</taxon>
        <taxon>Pusillimonas</taxon>
    </lineage>
</organism>
<evidence type="ECO:0000313" key="8">
    <source>
        <dbReference type="Proteomes" id="UP000246145"/>
    </source>
</evidence>
<dbReference type="EMBL" id="QEKO01000002">
    <property type="protein sequence ID" value="PVY62133.1"/>
    <property type="molecule type" value="Genomic_DNA"/>
</dbReference>
<dbReference type="InterPro" id="IPR025657">
    <property type="entry name" value="RadC_JAB"/>
</dbReference>
<sequence>MQQYSLSLDLDANNAGALLMRDAGGAMRPASRREILRVARELVQADELRGQSLTGPDAVRDFLRLRFNTALEHEVCGLMLIDTQHRLIDYLEPFRGTLDQAAVYPREIVKLALWHNAKAVFLVHNHPSGAAEASAADIRLTQHLKQALALIDVQLLDHFIVAGPTIVSMAEKELV</sequence>
<proteinExistence type="predicted"/>
<evidence type="ECO:0000256" key="5">
    <source>
        <dbReference type="ARBA" id="ARBA00023049"/>
    </source>
</evidence>
<protein>
    <submittedName>
        <fullName evidence="7">DNA repair protein RadC</fullName>
    </submittedName>
</protein>
<evidence type="ECO:0000256" key="4">
    <source>
        <dbReference type="ARBA" id="ARBA00022833"/>
    </source>
</evidence>